<dbReference type="Pfam" id="PF07817">
    <property type="entry name" value="GLE1"/>
    <property type="match status" value="1"/>
</dbReference>
<dbReference type="GO" id="GO:0016973">
    <property type="term" value="P:poly(A)+ mRNA export from nucleus"/>
    <property type="evidence" value="ECO:0007669"/>
    <property type="project" value="InterPro"/>
</dbReference>
<name>A0AAW1QNC0_9CHLO</name>
<evidence type="ECO:0000256" key="2">
    <source>
        <dbReference type="ARBA" id="ARBA00011056"/>
    </source>
</evidence>
<keyword evidence="8" id="KW-0539">Nucleus</keyword>
<dbReference type="PANTHER" id="PTHR12960">
    <property type="entry name" value="GLE-1-RELATED"/>
    <property type="match status" value="1"/>
</dbReference>
<comment type="similarity">
    <text evidence="2">Belongs to the GLE1 family.</text>
</comment>
<comment type="subcellular location">
    <subcellularLocation>
        <location evidence="1">Nucleus</location>
        <location evidence="1">Nuclear pore complex</location>
    </subcellularLocation>
</comment>
<accession>A0AAW1QNC0</accession>
<evidence type="ECO:0000313" key="12">
    <source>
        <dbReference type="EMBL" id="KAK9822710.1"/>
    </source>
</evidence>
<feature type="region of interest" description="Disordered" evidence="11">
    <location>
        <begin position="1"/>
        <end position="64"/>
    </location>
</feature>
<evidence type="ECO:0000256" key="7">
    <source>
        <dbReference type="ARBA" id="ARBA00023132"/>
    </source>
</evidence>
<dbReference type="GO" id="GO:0005543">
    <property type="term" value="F:phospholipid binding"/>
    <property type="evidence" value="ECO:0007669"/>
    <property type="project" value="TreeGrafter"/>
</dbReference>
<comment type="caution">
    <text evidence="12">The sequence shown here is derived from an EMBL/GenBank/DDBJ whole genome shotgun (WGS) entry which is preliminary data.</text>
</comment>
<proteinExistence type="inferred from homology"/>
<evidence type="ECO:0000256" key="4">
    <source>
        <dbReference type="ARBA" id="ARBA00022816"/>
    </source>
</evidence>
<keyword evidence="4" id="KW-0509">mRNA transport</keyword>
<evidence type="ECO:0000256" key="1">
    <source>
        <dbReference type="ARBA" id="ARBA00004567"/>
    </source>
</evidence>
<reference evidence="12 13" key="1">
    <citation type="journal article" date="2024" name="Nat. Commun.">
        <title>Phylogenomics reveals the evolutionary origins of lichenization in chlorophyte algae.</title>
        <authorList>
            <person name="Puginier C."/>
            <person name="Libourel C."/>
            <person name="Otte J."/>
            <person name="Skaloud P."/>
            <person name="Haon M."/>
            <person name="Grisel S."/>
            <person name="Petersen M."/>
            <person name="Berrin J.G."/>
            <person name="Delaux P.M."/>
            <person name="Dal Grande F."/>
            <person name="Keller J."/>
        </authorList>
    </citation>
    <scope>NUCLEOTIDE SEQUENCE [LARGE SCALE GENOMIC DNA]</scope>
    <source>
        <strain evidence="12 13">SAG 245.80</strain>
    </source>
</reference>
<dbReference type="Proteomes" id="UP001445335">
    <property type="component" value="Unassembled WGS sequence"/>
</dbReference>
<dbReference type="GO" id="GO:0000822">
    <property type="term" value="F:inositol hexakisphosphate binding"/>
    <property type="evidence" value="ECO:0007669"/>
    <property type="project" value="TreeGrafter"/>
</dbReference>
<evidence type="ECO:0000256" key="8">
    <source>
        <dbReference type="ARBA" id="ARBA00023242"/>
    </source>
</evidence>
<evidence type="ECO:0000256" key="11">
    <source>
        <dbReference type="SAM" id="MobiDB-lite"/>
    </source>
</evidence>
<dbReference type="GO" id="GO:0031369">
    <property type="term" value="F:translation initiation factor binding"/>
    <property type="evidence" value="ECO:0007669"/>
    <property type="project" value="TreeGrafter"/>
</dbReference>
<dbReference type="Gene3D" id="1.25.40.510">
    <property type="entry name" value="GLE1-like"/>
    <property type="match status" value="1"/>
</dbReference>
<dbReference type="GO" id="GO:0015031">
    <property type="term" value="P:protein transport"/>
    <property type="evidence" value="ECO:0007669"/>
    <property type="project" value="UniProtKB-KW"/>
</dbReference>
<sequence length="557" mass="58862">MSIDHASYACRAPSGLDGSDSGSDSGAEASFSIIAPRAYSGGESSEEEEVQSAAPRGVRTPTPPQRAAAELACFARHRLHEAAQLAVSRFDAALLEVDAEEADKLARLDDWMHDKKVRDAERSAQRAEAVAGDRAALADRLDQLHRQKAQVLGAKAEAAAAKAAAAAAAAAAEERAAAEAREAEARRHAEEQAQQAEEGRRAHEEQQAAQAAAAAAAAAQASAQQATSAAAAPQEGGGNNAAASSGRAVVVRVASAAAEAEKRCWAAMATAQDAVKGFLAAEAQKRERRQLDKFVKLNVQQISGTQRQVSSKAQALVQFLGGLAGEQRAYACLQLAATLVSQAEAQVALRHAFAFPLAMVAAAVAAAHADFAPLLLARLYHACPLAVPRYLSLRKGADRAHFFGGMAYRDKAEAGDGAGGPAWESTDEYVGRMQGYIAFYAAFLQAEQPGHPHGLEHAWTFCARLLNHLPANRSTATALDAFLKAAGYRMAAAYGRQFMKLLQVLDSAFMADLSRQADPDAKAVHSRLATYLRSAAWRQEPEGRALPQSDSSSYDRA</sequence>
<evidence type="ECO:0000256" key="10">
    <source>
        <dbReference type="ARBA" id="ARBA00029983"/>
    </source>
</evidence>
<keyword evidence="5" id="KW-0653">Protein transport</keyword>
<feature type="compositionally biased region" description="Basic and acidic residues" evidence="11">
    <location>
        <begin position="177"/>
        <end position="206"/>
    </location>
</feature>
<dbReference type="AlphaFoldDB" id="A0AAW1QNC0"/>
<protein>
    <recommendedName>
        <fullName evidence="9">mRNA export factor GLE1</fullName>
    </recommendedName>
    <alternativeName>
        <fullName evidence="10">Nucleoporin GLE1</fullName>
    </alternativeName>
</protein>
<evidence type="ECO:0000256" key="6">
    <source>
        <dbReference type="ARBA" id="ARBA00023010"/>
    </source>
</evidence>
<dbReference type="GO" id="GO:0005737">
    <property type="term" value="C:cytoplasm"/>
    <property type="evidence" value="ECO:0007669"/>
    <property type="project" value="TreeGrafter"/>
</dbReference>
<keyword evidence="13" id="KW-1185">Reference proteome</keyword>
<keyword evidence="7" id="KW-0906">Nuclear pore complex</keyword>
<evidence type="ECO:0000256" key="9">
    <source>
        <dbReference type="ARBA" id="ARBA00026227"/>
    </source>
</evidence>
<feature type="compositionally biased region" description="Low complexity" evidence="11">
    <location>
        <begin position="14"/>
        <end position="26"/>
    </location>
</feature>
<evidence type="ECO:0000256" key="5">
    <source>
        <dbReference type="ARBA" id="ARBA00022927"/>
    </source>
</evidence>
<evidence type="ECO:0000313" key="13">
    <source>
        <dbReference type="Proteomes" id="UP001445335"/>
    </source>
</evidence>
<dbReference type="InterPro" id="IPR012476">
    <property type="entry name" value="GLE1"/>
</dbReference>
<gene>
    <name evidence="12" type="ORF">WJX81_005965</name>
</gene>
<keyword evidence="3" id="KW-0813">Transport</keyword>
<dbReference type="InterPro" id="IPR038506">
    <property type="entry name" value="GLE1-like_sf"/>
</dbReference>
<dbReference type="EMBL" id="JALJOU010000084">
    <property type="protein sequence ID" value="KAK9822710.1"/>
    <property type="molecule type" value="Genomic_DNA"/>
</dbReference>
<evidence type="ECO:0000256" key="3">
    <source>
        <dbReference type="ARBA" id="ARBA00022448"/>
    </source>
</evidence>
<dbReference type="GO" id="GO:0044614">
    <property type="term" value="C:nuclear pore cytoplasmic filaments"/>
    <property type="evidence" value="ECO:0007669"/>
    <property type="project" value="TreeGrafter"/>
</dbReference>
<dbReference type="PANTHER" id="PTHR12960:SF0">
    <property type="entry name" value="MRNA EXPORT FACTOR GLE1"/>
    <property type="match status" value="1"/>
</dbReference>
<organism evidence="12 13">
    <name type="scientific">Elliptochloris bilobata</name>
    <dbReference type="NCBI Taxonomy" id="381761"/>
    <lineage>
        <taxon>Eukaryota</taxon>
        <taxon>Viridiplantae</taxon>
        <taxon>Chlorophyta</taxon>
        <taxon>core chlorophytes</taxon>
        <taxon>Trebouxiophyceae</taxon>
        <taxon>Trebouxiophyceae incertae sedis</taxon>
        <taxon>Elliptochloris clade</taxon>
        <taxon>Elliptochloris</taxon>
    </lineage>
</organism>
<keyword evidence="6" id="KW-0811">Translocation</keyword>
<feature type="region of interest" description="Disordered" evidence="11">
    <location>
        <begin position="177"/>
        <end position="213"/>
    </location>
</feature>